<proteinExistence type="predicted"/>
<gene>
    <name evidence="1" type="ORF">JFY71_05135</name>
</gene>
<keyword evidence="2" id="KW-1185">Reference proteome</keyword>
<accession>A0AC61MU85</accession>
<sequence length="322" mass="34865">MENIKKLSDFLNKNLTIFILFVTGLALAIPNIFIPIANVKIANLSIPSLLLAIIMFGTGITLIPKDIIIMLKKPKYITIGVIAKYTFMIFGAFLIAKFLKLNNNLAFGLILLGSMPPGTAASVITFLGGGDITFSVAIIIFSTFLAPIVTPFLTFVFGGQWIEFNFISMFINIIIIVLLPILLGMFVKHIFKDKANTFQKLIGLISIISLLLIVSVSTAPNRDTILSTNSIIVIIAVALNFVFAALGNGILAKLLKLDQKKAVSLIITSCEQNSALSVGIASTLTTLHSSVAIPSIIAVSLNLALTTILANIFQRKVRRNKM</sequence>
<reference evidence="1 2" key="1">
    <citation type="journal article" date="2022" name="Int. J. Syst. Evol. Microbiol.">
        <title>Miniphocaeibacter halophilus sp. nov., an ammonium-tolerant acetate-producing bacterium isolated from a biogas system.</title>
        <authorList>
            <person name="Schnurer A."/>
            <person name="Singh A."/>
            <person name="Bi S."/>
            <person name="Qiao W."/>
            <person name="Westerholm M."/>
        </authorList>
    </citation>
    <scope>NUCLEOTIDE SEQUENCE [LARGE SCALE GENOMIC DNA]</scope>
    <source>
        <strain evidence="1 2">AMB_01</strain>
    </source>
</reference>
<evidence type="ECO:0000313" key="2">
    <source>
        <dbReference type="Proteomes" id="UP000595814"/>
    </source>
</evidence>
<protein>
    <submittedName>
        <fullName evidence="1">Bile acid:sodium symporter family protein</fullName>
    </submittedName>
</protein>
<organism evidence="1 2">
    <name type="scientific">Miniphocaeibacter halophilus</name>
    <dbReference type="NCBI Taxonomy" id="2931922"/>
    <lineage>
        <taxon>Bacteria</taxon>
        <taxon>Bacillati</taxon>
        <taxon>Bacillota</taxon>
        <taxon>Tissierellia</taxon>
        <taxon>Tissierellales</taxon>
        <taxon>Peptoniphilaceae</taxon>
        <taxon>Miniphocaeibacter</taxon>
    </lineage>
</organism>
<name>A0AC61MU85_9FIRM</name>
<dbReference type="EMBL" id="CP066744">
    <property type="protein sequence ID" value="QQK08923.1"/>
    <property type="molecule type" value="Genomic_DNA"/>
</dbReference>
<dbReference type="Proteomes" id="UP000595814">
    <property type="component" value="Chromosome"/>
</dbReference>
<evidence type="ECO:0000313" key="1">
    <source>
        <dbReference type="EMBL" id="QQK08923.1"/>
    </source>
</evidence>